<accession>B9E646</accession>
<reference evidence="2" key="1">
    <citation type="submission" date="2005-09" db="EMBL/GenBank/DDBJ databases">
        <title>Complete genome sequence of Clostridium kluyveri and comparative genomics of Clostridia species.</title>
        <authorList>
            <person name="Inui M."/>
            <person name="Nonaka H."/>
            <person name="Shinoda Y."/>
            <person name="Ikenaga Y."/>
            <person name="Abe M."/>
            <person name="Naito K."/>
            <person name="Vertes A.A."/>
            <person name="Yukawa H."/>
        </authorList>
    </citation>
    <scope>NUCLEOTIDE SEQUENCE [LARGE SCALE GENOMIC DNA]</scope>
    <source>
        <strain evidence="2">NBRC 12016</strain>
    </source>
</reference>
<organism evidence="1 2">
    <name type="scientific">Clostridium kluyveri (strain NBRC 12016)</name>
    <dbReference type="NCBI Taxonomy" id="583346"/>
    <lineage>
        <taxon>Bacteria</taxon>
        <taxon>Bacillati</taxon>
        <taxon>Bacillota</taxon>
        <taxon>Clostridia</taxon>
        <taxon>Eubacteriales</taxon>
        <taxon>Clostridiaceae</taxon>
        <taxon>Clostridium</taxon>
    </lineage>
</organism>
<sequence length="160" mass="18498">MRYMKMENTNNVYMRARLRAAEYNDRLKSREGAGKMFGVSDRSMANYENDLCKQIPVDMVVRMADTYNAPELMYHYCNNECPIGKCIAPNVELKEISCLAIQLSVLSKNPETFVERLMEILQDGAVDKNEKQDFINIVKGLIEFSEKVQSLELWAKKNLK</sequence>
<evidence type="ECO:0000313" key="2">
    <source>
        <dbReference type="Proteomes" id="UP000007969"/>
    </source>
</evidence>
<name>B9E646_CLOK1</name>
<protein>
    <submittedName>
        <fullName evidence="1">Uncharacterized protein</fullName>
    </submittedName>
</protein>
<dbReference type="EMBL" id="AP009049">
    <property type="protein sequence ID" value="BAH07971.1"/>
    <property type="molecule type" value="Genomic_DNA"/>
</dbReference>
<dbReference type="Proteomes" id="UP000007969">
    <property type="component" value="Chromosome"/>
</dbReference>
<evidence type="ECO:0000313" key="1">
    <source>
        <dbReference type="EMBL" id="BAH07971.1"/>
    </source>
</evidence>
<dbReference type="AlphaFoldDB" id="B9E646"/>
<dbReference type="HOGENOM" id="CLU_120937_1_0_9"/>
<proteinExistence type="predicted"/>
<dbReference type="KEGG" id="ckr:CKR_2920"/>
<gene>
    <name evidence="1" type="ordered locus">CKR_2920</name>
</gene>